<dbReference type="Proteomes" id="UP000252519">
    <property type="component" value="Unassembled WGS sequence"/>
</dbReference>
<dbReference type="AlphaFoldDB" id="A0A368FBK9"/>
<reference evidence="1 2" key="1">
    <citation type="submission" date="2014-10" db="EMBL/GenBank/DDBJ databases">
        <title>Draft genome of the hookworm Ancylostoma caninum.</title>
        <authorList>
            <person name="Mitreva M."/>
        </authorList>
    </citation>
    <scope>NUCLEOTIDE SEQUENCE [LARGE SCALE GENOMIC DNA]</scope>
    <source>
        <strain evidence="1 2">Baltimore</strain>
    </source>
</reference>
<evidence type="ECO:0000313" key="1">
    <source>
        <dbReference type="EMBL" id="RCN29536.1"/>
    </source>
</evidence>
<evidence type="ECO:0000313" key="2">
    <source>
        <dbReference type="Proteomes" id="UP000252519"/>
    </source>
</evidence>
<protein>
    <submittedName>
        <fullName evidence="1">Uncharacterized protein</fullName>
    </submittedName>
</protein>
<proteinExistence type="predicted"/>
<organism evidence="1 2">
    <name type="scientific">Ancylostoma caninum</name>
    <name type="common">Dog hookworm</name>
    <dbReference type="NCBI Taxonomy" id="29170"/>
    <lineage>
        <taxon>Eukaryota</taxon>
        <taxon>Metazoa</taxon>
        <taxon>Ecdysozoa</taxon>
        <taxon>Nematoda</taxon>
        <taxon>Chromadorea</taxon>
        <taxon>Rhabditida</taxon>
        <taxon>Rhabditina</taxon>
        <taxon>Rhabditomorpha</taxon>
        <taxon>Strongyloidea</taxon>
        <taxon>Ancylostomatidae</taxon>
        <taxon>Ancylostomatinae</taxon>
        <taxon>Ancylostoma</taxon>
    </lineage>
</organism>
<gene>
    <name evidence="1" type="ORF">ANCCAN_24703</name>
</gene>
<dbReference type="EMBL" id="JOJR01001897">
    <property type="protein sequence ID" value="RCN29536.1"/>
    <property type="molecule type" value="Genomic_DNA"/>
</dbReference>
<name>A0A368FBK9_ANCCA</name>
<sequence length="164" mass="17839">MLLRCHEDSTTGASGCGFGPPSLPFFYKGPELLYYRNKLCVTISRGAGKPHKHCICNTNMCNGLVKPMERYPPSMTRDAALRSRSLALSAADHTLPLRACVNCEINSHDGGSVTASCKQSKCYGHFCTYVSQRHLSHGIGRSGTVQVVTEKQGCINVTDSSQVR</sequence>
<dbReference type="OrthoDB" id="5831557at2759"/>
<keyword evidence="2" id="KW-1185">Reference proteome</keyword>
<comment type="caution">
    <text evidence="1">The sequence shown here is derived from an EMBL/GenBank/DDBJ whole genome shotgun (WGS) entry which is preliminary data.</text>
</comment>
<accession>A0A368FBK9</accession>